<keyword evidence="2" id="KW-1185">Reference proteome</keyword>
<dbReference type="EMBL" id="KQ086006">
    <property type="protein sequence ID" value="KLO11223.1"/>
    <property type="molecule type" value="Genomic_DNA"/>
</dbReference>
<reference evidence="1 2" key="1">
    <citation type="submission" date="2015-04" db="EMBL/GenBank/DDBJ databases">
        <title>Complete genome sequence of Schizopora paradoxa KUC8140, a cosmopolitan wood degrader in East Asia.</title>
        <authorList>
            <consortium name="DOE Joint Genome Institute"/>
            <person name="Min B."/>
            <person name="Park H."/>
            <person name="Jang Y."/>
            <person name="Kim J.-J."/>
            <person name="Kim K.H."/>
            <person name="Pangilinan J."/>
            <person name="Lipzen A."/>
            <person name="Riley R."/>
            <person name="Grigoriev I.V."/>
            <person name="Spatafora J.W."/>
            <person name="Choi I.-G."/>
        </authorList>
    </citation>
    <scope>NUCLEOTIDE SEQUENCE [LARGE SCALE GENOMIC DNA]</scope>
    <source>
        <strain evidence="1 2">KUC8140</strain>
    </source>
</reference>
<proteinExistence type="predicted"/>
<accession>A0A0H2RP22</accession>
<dbReference type="Proteomes" id="UP000053477">
    <property type="component" value="Unassembled WGS sequence"/>
</dbReference>
<protein>
    <submittedName>
        <fullName evidence="1">Uncharacterized protein</fullName>
    </submittedName>
</protein>
<dbReference type="OrthoDB" id="3365698at2759"/>
<evidence type="ECO:0000313" key="1">
    <source>
        <dbReference type="EMBL" id="KLO11223.1"/>
    </source>
</evidence>
<dbReference type="SUPFAM" id="SSF52047">
    <property type="entry name" value="RNI-like"/>
    <property type="match status" value="1"/>
</dbReference>
<organism evidence="1 2">
    <name type="scientific">Schizopora paradoxa</name>
    <dbReference type="NCBI Taxonomy" id="27342"/>
    <lineage>
        <taxon>Eukaryota</taxon>
        <taxon>Fungi</taxon>
        <taxon>Dikarya</taxon>
        <taxon>Basidiomycota</taxon>
        <taxon>Agaricomycotina</taxon>
        <taxon>Agaricomycetes</taxon>
        <taxon>Hymenochaetales</taxon>
        <taxon>Schizoporaceae</taxon>
        <taxon>Schizopora</taxon>
    </lineage>
</organism>
<dbReference type="SUPFAM" id="SSF52058">
    <property type="entry name" value="L domain-like"/>
    <property type="match status" value="1"/>
</dbReference>
<evidence type="ECO:0000313" key="2">
    <source>
        <dbReference type="Proteomes" id="UP000053477"/>
    </source>
</evidence>
<sequence>MSLLNACLERSRDLPLIVVLRVYVDFLTGFSFDDVFEAAKPHAHRWRSVHFHFVHISHGILDYIAGTVGAQRDLDELKDISTPTLEHLALYSEPMLVGLSQRFIASLIQPKLRSLVAVFCFPSNIPPESFQAITSLEMTFTLRLKDFFDALALIQGSKMPNLTDLSLIFNQDERFWLLNPLPVPPLQITSISSVQRLRISTSTTTHRDLYSDDLEKDIFRALSFPNTRELSITFVGTPDPCFDLFDAVDRIFDQGEDYAIITDVNLPQFPCVSRLFIDVFPSGPEPEELAKGFTDLPLPLHLLPSLRELCIRSNMILELRTNYDENSEAPAIRRMEFDVPKSKTSLSTDSASPYSETPEVWEWVRALADAMTAQGVWNVFEELVLIERDYGAQSLRLGVNNNMKRAFSRDMLDPLFEKFDAEKMAKSRRFLVIMNDQTLAHDLELGWLGDVSDYNKPMLQYWRFAAIQSESRQREQRARELPFTLKLSFDTLLDIFTMILPSSSSSEDSNSSMDEEASRQFFETEAPYNISRVCRYWREFVFASPSLWSRFALSFQNPSNRTFKKAILYISLHLQKSQDLPLSCAISLKGRVDGHNTMRLLDELAIHQRRWREIEFRFDEFQPEEFYNGFNDNEVDHSNGADEADDRYRQIQHITENMDPDTADMFYHTLGMENYLLQDVPPPPAPPVPVSTISLFTEELDELESLTLNQVSLFNLRATNEIAEPGLIPSLRRISLEMIDRFDKLVLWLERVPNIEELNLTFRSSDPLWARKKEQQDSLHIPNLHFEQLRVININHGLNSKVESDELMFAAGAGAFVTRFLVCPSLARFSIKLEGDHCIHHLHGFLLRSSPPLQSLDLHIVDRPSNGDPGQIMLVTRIIEALAILPSLMVFRLTSRAIDTVGLLLEALQSRTLLPSLERIEFVFACAQPSQFVDLVRSRCSSPRKVLKSLVLDQCLSRRYGPRLPLFGPNGDPSNLPREWAGLKDFIEEGLRFDAI</sequence>
<dbReference type="AlphaFoldDB" id="A0A0H2RP22"/>
<gene>
    <name evidence="1" type="ORF">SCHPADRAFT_942277</name>
</gene>
<name>A0A0H2RP22_9AGAM</name>
<dbReference type="InParanoid" id="A0A0H2RP22"/>